<comment type="caution">
    <text evidence="2">The sequence shown here is derived from an EMBL/GenBank/DDBJ whole genome shotgun (WGS) entry which is preliminary data.</text>
</comment>
<reference evidence="2 3" key="1">
    <citation type="submission" date="2019-03" db="EMBL/GenBank/DDBJ databases">
        <title>First draft genome of Liparis tanakae, snailfish: a comprehensive survey of snailfish specific genes.</title>
        <authorList>
            <person name="Kim W."/>
            <person name="Song I."/>
            <person name="Jeong J.-H."/>
            <person name="Kim D."/>
            <person name="Kim S."/>
            <person name="Ryu S."/>
            <person name="Song J.Y."/>
            <person name="Lee S.K."/>
        </authorList>
    </citation>
    <scope>NUCLEOTIDE SEQUENCE [LARGE SCALE GENOMIC DNA]</scope>
    <source>
        <tissue evidence="2">Muscle</tissue>
    </source>
</reference>
<protein>
    <submittedName>
        <fullName evidence="2">Uncharacterized protein</fullName>
    </submittedName>
</protein>
<gene>
    <name evidence="2" type="ORF">EYF80_006428</name>
</gene>
<dbReference type="EMBL" id="SRLO01000033">
    <property type="protein sequence ID" value="TNN83447.1"/>
    <property type="molecule type" value="Genomic_DNA"/>
</dbReference>
<proteinExistence type="predicted"/>
<name>A0A4Z2J0A5_9TELE</name>
<sequence>MKTAPGHSSVTQRAPYPMVVWVSTENRNAATKVLTCVTQGMKLSSPPGWSMSPCRRPMTQNAKPNVSQDTTNTRPKSRNMYRQRMSTHVVKMTQSCGGGPFPHSCLRGARPAGLHTISPAHTKLTRLTGRVTAPPQNGVSTGNESVYARRPSGELDIFQFADVMMGFILALLAQPGVLQAFLSVLSRQRLELLLHRPDLLPAKQKCVTKMERRHLRPMLLLQAGSSRGELHLKVCNINRRGLEPLSASLYDVQCDVKPTDQHPAAALRLLGEALALLGLTVEKQTEVLSTGSAASELGAKVRVLASHVTLVLLQSLHDIP</sequence>
<dbReference type="OrthoDB" id="10655621at2759"/>
<feature type="region of interest" description="Disordered" evidence="1">
    <location>
        <begin position="45"/>
        <end position="75"/>
    </location>
</feature>
<evidence type="ECO:0000313" key="3">
    <source>
        <dbReference type="Proteomes" id="UP000314294"/>
    </source>
</evidence>
<organism evidence="2 3">
    <name type="scientific">Liparis tanakae</name>
    <name type="common">Tanaka's snailfish</name>
    <dbReference type="NCBI Taxonomy" id="230148"/>
    <lineage>
        <taxon>Eukaryota</taxon>
        <taxon>Metazoa</taxon>
        <taxon>Chordata</taxon>
        <taxon>Craniata</taxon>
        <taxon>Vertebrata</taxon>
        <taxon>Euteleostomi</taxon>
        <taxon>Actinopterygii</taxon>
        <taxon>Neopterygii</taxon>
        <taxon>Teleostei</taxon>
        <taxon>Neoteleostei</taxon>
        <taxon>Acanthomorphata</taxon>
        <taxon>Eupercaria</taxon>
        <taxon>Perciformes</taxon>
        <taxon>Cottioidei</taxon>
        <taxon>Cottales</taxon>
        <taxon>Liparidae</taxon>
        <taxon>Liparis</taxon>
    </lineage>
</organism>
<feature type="compositionally biased region" description="Polar residues" evidence="1">
    <location>
        <begin position="58"/>
        <end position="74"/>
    </location>
</feature>
<evidence type="ECO:0000256" key="1">
    <source>
        <dbReference type="SAM" id="MobiDB-lite"/>
    </source>
</evidence>
<dbReference type="Proteomes" id="UP000314294">
    <property type="component" value="Unassembled WGS sequence"/>
</dbReference>
<dbReference type="AlphaFoldDB" id="A0A4Z2J0A5"/>
<evidence type="ECO:0000313" key="2">
    <source>
        <dbReference type="EMBL" id="TNN83447.1"/>
    </source>
</evidence>
<keyword evidence="3" id="KW-1185">Reference proteome</keyword>
<accession>A0A4Z2J0A5</accession>